<dbReference type="AlphaFoldDB" id="A0A7W7ZT90"/>
<dbReference type="Proteomes" id="UP000584867">
    <property type="component" value="Unassembled WGS sequence"/>
</dbReference>
<evidence type="ECO:0000313" key="4">
    <source>
        <dbReference type="EMBL" id="MBB5065739.1"/>
    </source>
</evidence>
<dbReference type="InterPro" id="IPR007863">
    <property type="entry name" value="Peptidase_M16_C"/>
</dbReference>
<dbReference type="GO" id="GO:0046872">
    <property type="term" value="F:metal ion binding"/>
    <property type="evidence" value="ECO:0007669"/>
    <property type="project" value="InterPro"/>
</dbReference>
<dbReference type="PANTHER" id="PTHR11851:SF49">
    <property type="entry name" value="MITOCHONDRIAL-PROCESSING PEPTIDASE SUBUNIT ALPHA"/>
    <property type="match status" value="1"/>
</dbReference>
<dbReference type="RefSeq" id="WP_184258693.1">
    <property type="nucleotide sequence ID" value="NZ_JACHIO010000019.1"/>
</dbReference>
<dbReference type="EMBL" id="JACHIO010000019">
    <property type="protein sequence ID" value="MBB5065739.1"/>
    <property type="molecule type" value="Genomic_DNA"/>
</dbReference>
<reference evidence="4 5" key="1">
    <citation type="submission" date="2020-08" db="EMBL/GenBank/DDBJ databases">
        <title>Genomic Encyclopedia of Type Strains, Phase IV (KMG-V): Genome sequencing to study the core and pangenomes of soil and plant-associated prokaryotes.</title>
        <authorList>
            <person name="Whitman W."/>
        </authorList>
    </citation>
    <scope>NUCLEOTIDE SEQUENCE [LARGE SCALE GENOMIC DNA]</scope>
    <source>
        <strain evidence="4 5">X5P3</strain>
    </source>
</reference>
<comment type="caution">
    <text evidence="4">The sequence shown here is derived from an EMBL/GenBank/DDBJ whole genome shotgun (WGS) entry which is preliminary data.</text>
</comment>
<dbReference type="PANTHER" id="PTHR11851">
    <property type="entry name" value="METALLOPROTEASE"/>
    <property type="match status" value="1"/>
</dbReference>
<dbReference type="Pfam" id="PF05193">
    <property type="entry name" value="Peptidase_M16_C"/>
    <property type="match status" value="1"/>
</dbReference>
<feature type="domain" description="Peptidase M16 C-terminal" evidence="3">
    <location>
        <begin position="268"/>
        <end position="444"/>
    </location>
</feature>
<accession>A0A7W7ZT90</accession>
<evidence type="ECO:0000259" key="3">
    <source>
        <dbReference type="Pfam" id="PF05193"/>
    </source>
</evidence>
<proteinExistence type="inferred from homology"/>
<gene>
    <name evidence="4" type="ORF">HDF15_004109</name>
</gene>
<evidence type="ECO:0000313" key="5">
    <source>
        <dbReference type="Proteomes" id="UP000584867"/>
    </source>
</evidence>
<dbReference type="InterPro" id="IPR011249">
    <property type="entry name" value="Metalloenz_LuxS/M16"/>
</dbReference>
<feature type="domain" description="Peptidase M16 N-terminal" evidence="2">
    <location>
        <begin position="62"/>
        <end position="111"/>
    </location>
</feature>
<name>A0A7W7ZT90_9BACT</name>
<organism evidence="4 5">
    <name type="scientific">Granulicella mallensis</name>
    <dbReference type="NCBI Taxonomy" id="940614"/>
    <lineage>
        <taxon>Bacteria</taxon>
        <taxon>Pseudomonadati</taxon>
        <taxon>Acidobacteriota</taxon>
        <taxon>Terriglobia</taxon>
        <taxon>Terriglobales</taxon>
        <taxon>Acidobacteriaceae</taxon>
        <taxon>Granulicella</taxon>
    </lineage>
</organism>
<dbReference type="InterPro" id="IPR050361">
    <property type="entry name" value="MPP/UQCRC_Complex"/>
</dbReference>
<dbReference type="SUPFAM" id="SSF63411">
    <property type="entry name" value="LuxS/MPP-like metallohydrolase"/>
    <property type="match status" value="2"/>
</dbReference>
<protein>
    <submittedName>
        <fullName evidence="4">Putative Zn-dependent peptidase</fullName>
    </submittedName>
</protein>
<dbReference type="Pfam" id="PF00675">
    <property type="entry name" value="Peptidase_M16"/>
    <property type="match status" value="1"/>
</dbReference>
<evidence type="ECO:0000256" key="1">
    <source>
        <dbReference type="ARBA" id="ARBA00007261"/>
    </source>
</evidence>
<evidence type="ECO:0000259" key="2">
    <source>
        <dbReference type="Pfam" id="PF00675"/>
    </source>
</evidence>
<sequence length="528" mass="58678">MVTSALRPHELQPWRSKVLRTATLAAVTLLFLPGLKAQDKYEQQMESHTTVKVLPNGLTLVLSERHEAPVFSFYTLVDAGSADDPGGQSGLAHMFEHIAFKGTTEVGTTDYPAEKAALDKVEQAYAAYDTEFRKPVGQDKARLSSLHQAFEDAVKTAQTYVIPNQFSEIAEENGAVGLNASTAEDSTQYFWSMPSNRLELWAYLESGRIGWPVAREFYKERDVVNEERRMRIDSSSQGRLIEEFLAAAYMAHPYGRPGVGWESDITQVTATEAAAFHSKYYVPANIVVAVVGDFDTRTALPMLERYFGRIPAGPKPEPLTTIEPPQHAERTVVLREATQPIYLEGYHKPDYRDPDDSVYDAITDIFSNGRTSRLYRSLVRDQKIALVAEGFSGFPGNKFPGLFAFYALPQRGHTSDELRTAIHKELDTLKTTDVSDAELERFKTRARADLLRGLGDNAGLASQLAQYQTSFGDWRVMFQELAKIDAVTKADIRRVANKTFVESNRTSARIDFQAPTATPVAAGNGGAK</sequence>
<dbReference type="Gene3D" id="3.30.830.10">
    <property type="entry name" value="Metalloenzyme, LuxS/M16 peptidase-like"/>
    <property type="match status" value="2"/>
</dbReference>
<comment type="similarity">
    <text evidence="1">Belongs to the peptidase M16 family.</text>
</comment>
<dbReference type="InterPro" id="IPR011765">
    <property type="entry name" value="Pept_M16_N"/>
</dbReference>